<evidence type="ECO:0000256" key="1">
    <source>
        <dbReference type="SAM" id="MobiDB-lite"/>
    </source>
</evidence>
<accession>A0A0V0HP82</accession>
<evidence type="ECO:0000313" key="2">
    <source>
        <dbReference type="EMBL" id="JAP21928.1"/>
    </source>
</evidence>
<dbReference type="EMBL" id="GEDG01017144">
    <property type="protein sequence ID" value="JAP21928.1"/>
    <property type="molecule type" value="Transcribed_RNA"/>
</dbReference>
<dbReference type="EMBL" id="GEDG01015942">
    <property type="protein sequence ID" value="JAP23007.1"/>
    <property type="molecule type" value="Transcribed_RNA"/>
</dbReference>
<organism evidence="2">
    <name type="scientific">Solanum chacoense</name>
    <name type="common">Chaco potato</name>
    <dbReference type="NCBI Taxonomy" id="4108"/>
    <lineage>
        <taxon>Eukaryota</taxon>
        <taxon>Viridiplantae</taxon>
        <taxon>Streptophyta</taxon>
        <taxon>Embryophyta</taxon>
        <taxon>Tracheophyta</taxon>
        <taxon>Spermatophyta</taxon>
        <taxon>Magnoliopsida</taxon>
        <taxon>eudicotyledons</taxon>
        <taxon>Gunneridae</taxon>
        <taxon>Pentapetalae</taxon>
        <taxon>asterids</taxon>
        <taxon>lamiids</taxon>
        <taxon>Solanales</taxon>
        <taxon>Solanaceae</taxon>
        <taxon>Solanoideae</taxon>
        <taxon>Solaneae</taxon>
        <taxon>Solanum</taxon>
    </lineage>
</organism>
<dbReference type="AlphaFoldDB" id="A0A0V0HP82"/>
<feature type="region of interest" description="Disordered" evidence="1">
    <location>
        <begin position="1"/>
        <end position="27"/>
    </location>
</feature>
<protein>
    <submittedName>
        <fullName evidence="2">Putative ovule protein</fullName>
    </submittedName>
</protein>
<name>A0A0V0HP82_SOLCH</name>
<proteinExistence type="predicted"/>
<reference evidence="2" key="1">
    <citation type="submission" date="2015-12" db="EMBL/GenBank/DDBJ databases">
        <title>Gene expression during late stages of embryo sac development: a critical building block for successful pollen-pistil interactions.</title>
        <authorList>
            <person name="Liu Y."/>
            <person name="Joly V."/>
            <person name="Sabar M."/>
            <person name="Matton D.P."/>
        </authorList>
    </citation>
    <scope>NUCLEOTIDE SEQUENCE</scope>
</reference>
<sequence>MRKLANQNLERPRLRRQTRNTPKETDLTWFGQSTYVHKGDEQSTINMRVQNIERNNFKQFTRNTRRYTKFSSITATLKTLGLHCEC</sequence>